<evidence type="ECO:0000256" key="5">
    <source>
        <dbReference type="ARBA" id="ARBA00023002"/>
    </source>
</evidence>
<keyword evidence="13" id="KW-1185">Reference proteome</keyword>
<evidence type="ECO:0000256" key="10">
    <source>
        <dbReference type="RuleBase" id="RU003682"/>
    </source>
</evidence>
<sequence length="356" mass="39369">MHTILANQNHLDLNSMKELPESHAWLSQDHDSPISNASLGLDPVPVINLNNPNAMKLVGHACKTWGLFQVTNHGVPAHLLQEMEDAGRKLFTLPIQQKLQAARAPNGVSGYGVARISSFFPKLMWSEGFTIVGSPYEHARKLWPNCYSRFCDVVEEYKKEMNKLAQRLMLLILGSLGVTMDEVNWACLQGSSAALQLNSYPSCPDPDRAMGLAAHTDSTLITILHQNNTSGLQAHKEGTGWVTVPPIHRALVVNVGDLLHILSNGLYSSVLHRAMVNRTQHRFSVAYLYGPPSNVQISPLSKLIDKVHPPLYRPVTWSEYLGAKAKHFNKALSSVRLCAPLNGFVDTNDHNRVQVG</sequence>
<reference evidence="12" key="1">
    <citation type="journal article" date="2023" name="bioRxiv">
        <title>Improved chromosome-level genome assembly for marigold (Tagetes erecta).</title>
        <authorList>
            <person name="Jiang F."/>
            <person name="Yuan L."/>
            <person name="Wang S."/>
            <person name="Wang H."/>
            <person name="Xu D."/>
            <person name="Wang A."/>
            <person name="Fan W."/>
        </authorList>
    </citation>
    <scope>NUCLEOTIDE SEQUENCE</scope>
    <source>
        <strain evidence="12">WSJ</strain>
        <tissue evidence="12">Leaf</tissue>
    </source>
</reference>
<evidence type="ECO:0000256" key="1">
    <source>
        <dbReference type="ARBA" id="ARBA00001961"/>
    </source>
</evidence>
<dbReference type="GO" id="GO:0009686">
    <property type="term" value="P:gibberellin biosynthetic process"/>
    <property type="evidence" value="ECO:0007669"/>
    <property type="project" value="UniProtKB-ARBA"/>
</dbReference>
<dbReference type="InterPro" id="IPR005123">
    <property type="entry name" value="Oxoglu/Fe-dep_dioxygenase_dom"/>
</dbReference>
<evidence type="ECO:0000313" key="12">
    <source>
        <dbReference type="EMBL" id="KAK1414290.1"/>
    </source>
</evidence>
<dbReference type="EMBL" id="JAUHHV010000008">
    <property type="protein sequence ID" value="KAK1414290.1"/>
    <property type="molecule type" value="Genomic_DNA"/>
</dbReference>
<dbReference type="PROSITE" id="PS51471">
    <property type="entry name" value="FE2OG_OXY"/>
    <property type="match status" value="1"/>
</dbReference>
<dbReference type="Proteomes" id="UP001229421">
    <property type="component" value="Unassembled WGS sequence"/>
</dbReference>
<dbReference type="GO" id="GO:0046872">
    <property type="term" value="F:metal ion binding"/>
    <property type="evidence" value="ECO:0007669"/>
    <property type="project" value="UniProtKB-KW"/>
</dbReference>
<name>A0AAD8K0T2_TARER</name>
<evidence type="ECO:0000256" key="8">
    <source>
        <dbReference type="ARBA" id="ARBA00061560"/>
    </source>
</evidence>
<comment type="cofactor">
    <cofactor evidence="1">
        <name>L-ascorbate</name>
        <dbReference type="ChEBI" id="CHEBI:38290"/>
    </cofactor>
</comment>
<comment type="similarity">
    <text evidence="8">Belongs to the iron/ascorbate-dependent oxidoreductase family. GA3OX subfamily.</text>
</comment>
<keyword evidence="6 10" id="KW-0408">Iron</keyword>
<dbReference type="FunFam" id="2.60.120.330:FF:000013">
    <property type="entry name" value="Gibberellin 3-beta-dioxygenase 1"/>
    <property type="match status" value="1"/>
</dbReference>
<evidence type="ECO:0000256" key="6">
    <source>
        <dbReference type="ARBA" id="ARBA00023004"/>
    </source>
</evidence>
<dbReference type="InterPro" id="IPR050231">
    <property type="entry name" value="Iron_ascorbate_oxido_reductase"/>
</dbReference>
<dbReference type="Pfam" id="PF14226">
    <property type="entry name" value="DIOX_N"/>
    <property type="match status" value="1"/>
</dbReference>
<dbReference type="InterPro" id="IPR044861">
    <property type="entry name" value="IPNS-like_FE2OG_OXY"/>
</dbReference>
<keyword evidence="4" id="KW-0223">Dioxygenase</keyword>
<gene>
    <name evidence="12" type="ORF">QVD17_30034</name>
</gene>
<dbReference type="AlphaFoldDB" id="A0AAD8K0T2"/>
<evidence type="ECO:0000256" key="9">
    <source>
        <dbReference type="ARBA" id="ARBA00066695"/>
    </source>
</evidence>
<feature type="domain" description="Fe2OG dioxygenase" evidence="11">
    <location>
        <begin position="190"/>
        <end position="291"/>
    </location>
</feature>
<dbReference type="GO" id="GO:0016707">
    <property type="term" value="F:gibberellin 3-beta-dioxygenase activity"/>
    <property type="evidence" value="ECO:0007669"/>
    <property type="project" value="UniProtKB-EC"/>
</dbReference>
<evidence type="ECO:0000256" key="4">
    <source>
        <dbReference type="ARBA" id="ARBA00022964"/>
    </source>
</evidence>
<comment type="pathway">
    <text evidence="7">Plant hormone biosynthesis; gibberellin biosynthesis.</text>
</comment>
<dbReference type="Pfam" id="PF03171">
    <property type="entry name" value="2OG-FeII_Oxy"/>
    <property type="match status" value="1"/>
</dbReference>
<evidence type="ECO:0000256" key="3">
    <source>
        <dbReference type="ARBA" id="ARBA00022723"/>
    </source>
</evidence>
<comment type="caution">
    <text evidence="12">The sequence shown here is derived from an EMBL/GenBank/DDBJ whole genome shotgun (WGS) entry which is preliminary data.</text>
</comment>
<dbReference type="EC" id="1.14.11.15" evidence="9"/>
<proteinExistence type="inferred from homology"/>
<keyword evidence="3 10" id="KW-0479">Metal-binding</keyword>
<keyword evidence="5 10" id="KW-0560">Oxidoreductase</keyword>
<dbReference type="SUPFAM" id="SSF51197">
    <property type="entry name" value="Clavaminate synthase-like"/>
    <property type="match status" value="1"/>
</dbReference>
<accession>A0AAD8K0T2</accession>
<dbReference type="Gene3D" id="2.60.120.330">
    <property type="entry name" value="B-lactam Antibiotic, Isopenicillin N Synthase, Chain"/>
    <property type="match status" value="1"/>
</dbReference>
<comment type="pathway">
    <text evidence="2">Hormone biosynthesis.</text>
</comment>
<protein>
    <recommendedName>
        <fullName evidence="9">gibberellin 3beta-dioxygenase</fullName>
        <ecNumber evidence="9">1.14.11.15</ecNumber>
    </recommendedName>
</protein>
<evidence type="ECO:0000313" key="13">
    <source>
        <dbReference type="Proteomes" id="UP001229421"/>
    </source>
</evidence>
<evidence type="ECO:0000256" key="2">
    <source>
        <dbReference type="ARBA" id="ARBA00004972"/>
    </source>
</evidence>
<evidence type="ECO:0000259" key="11">
    <source>
        <dbReference type="PROSITE" id="PS51471"/>
    </source>
</evidence>
<dbReference type="InterPro" id="IPR026992">
    <property type="entry name" value="DIOX_N"/>
</dbReference>
<dbReference type="InterPro" id="IPR027443">
    <property type="entry name" value="IPNS-like_sf"/>
</dbReference>
<organism evidence="12 13">
    <name type="scientific">Tagetes erecta</name>
    <name type="common">African marigold</name>
    <dbReference type="NCBI Taxonomy" id="13708"/>
    <lineage>
        <taxon>Eukaryota</taxon>
        <taxon>Viridiplantae</taxon>
        <taxon>Streptophyta</taxon>
        <taxon>Embryophyta</taxon>
        <taxon>Tracheophyta</taxon>
        <taxon>Spermatophyta</taxon>
        <taxon>Magnoliopsida</taxon>
        <taxon>eudicotyledons</taxon>
        <taxon>Gunneridae</taxon>
        <taxon>Pentapetalae</taxon>
        <taxon>asterids</taxon>
        <taxon>campanulids</taxon>
        <taxon>Asterales</taxon>
        <taxon>Asteraceae</taxon>
        <taxon>Asteroideae</taxon>
        <taxon>Heliantheae alliance</taxon>
        <taxon>Tageteae</taxon>
        <taxon>Tagetes</taxon>
    </lineage>
</organism>
<dbReference type="PANTHER" id="PTHR47990">
    <property type="entry name" value="2-OXOGLUTARATE (2OG) AND FE(II)-DEPENDENT OXYGENASE SUPERFAMILY PROTEIN-RELATED"/>
    <property type="match status" value="1"/>
</dbReference>
<evidence type="ECO:0000256" key="7">
    <source>
        <dbReference type="ARBA" id="ARBA00037909"/>
    </source>
</evidence>